<gene>
    <name evidence="2" type="ORF">GTOL_11100</name>
</gene>
<sequence>MIASVIQKDENAQGKLNAPHPNTCSRARFAQLARLGGAKQCFAKPRLNPQGGATDRLAALDITRCPIATSSR</sequence>
<name>A0A916J3B8_9PROT</name>
<feature type="region of interest" description="Disordered" evidence="1">
    <location>
        <begin position="1"/>
        <end position="21"/>
    </location>
</feature>
<organism evidence="2 3">
    <name type="scientific">Georgfuchsia toluolica</name>
    <dbReference type="NCBI Taxonomy" id="424218"/>
    <lineage>
        <taxon>Bacteria</taxon>
        <taxon>Pseudomonadati</taxon>
        <taxon>Pseudomonadota</taxon>
        <taxon>Betaproteobacteria</taxon>
        <taxon>Nitrosomonadales</taxon>
        <taxon>Sterolibacteriaceae</taxon>
        <taxon>Georgfuchsia</taxon>
    </lineage>
</organism>
<dbReference type="EMBL" id="CAJQUM010000001">
    <property type="protein sequence ID" value="CAG4883218.1"/>
    <property type="molecule type" value="Genomic_DNA"/>
</dbReference>
<accession>A0A916J3B8</accession>
<dbReference type="AlphaFoldDB" id="A0A916J3B8"/>
<comment type="caution">
    <text evidence="2">The sequence shown here is derived from an EMBL/GenBank/DDBJ whole genome shotgun (WGS) entry which is preliminary data.</text>
</comment>
<evidence type="ECO:0000256" key="1">
    <source>
        <dbReference type="SAM" id="MobiDB-lite"/>
    </source>
</evidence>
<reference evidence="2" key="1">
    <citation type="submission" date="2021-04" db="EMBL/GenBank/DDBJ databases">
        <authorList>
            <person name="Hornung B."/>
        </authorList>
    </citation>
    <scope>NUCLEOTIDE SEQUENCE</scope>
    <source>
        <strain evidence="2">G5G6</strain>
    </source>
</reference>
<keyword evidence="3" id="KW-1185">Reference proteome</keyword>
<evidence type="ECO:0000313" key="2">
    <source>
        <dbReference type="EMBL" id="CAG4883218.1"/>
    </source>
</evidence>
<evidence type="ECO:0000313" key="3">
    <source>
        <dbReference type="Proteomes" id="UP000742786"/>
    </source>
</evidence>
<protein>
    <submittedName>
        <fullName evidence="2">Uncharacterized protein</fullName>
    </submittedName>
</protein>
<proteinExistence type="predicted"/>
<dbReference type="Proteomes" id="UP000742786">
    <property type="component" value="Unassembled WGS sequence"/>
</dbReference>